<feature type="binding site" evidence="6">
    <location>
        <position position="183"/>
    </location>
    <ligand>
        <name>substrate</name>
    </ligand>
</feature>
<dbReference type="PROSITE" id="PS00680">
    <property type="entry name" value="MAP_1"/>
    <property type="match status" value="1"/>
</dbReference>
<evidence type="ECO:0000259" key="8">
    <source>
        <dbReference type="Pfam" id="PF00557"/>
    </source>
</evidence>
<accession>Q2IJ61</accession>
<feature type="binding site" evidence="6">
    <location>
        <position position="113"/>
    </location>
    <ligand>
        <name>a divalent metal cation</name>
        <dbReference type="ChEBI" id="CHEBI:60240"/>
        <label>2</label>
        <note>catalytic</note>
    </ligand>
</feature>
<feature type="binding site" evidence="6">
    <location>
        <position position="113"/>
    </location>
    <ligand>
        <name>a divalent metal cation</name>
        <dbReference type="ChEBI" id="CHEBI:60240"/>
        <label>1</label>
    </ligand>
</feature>
<dbReference type="KEGG" id="ade:Adeh_1924"/>
<feature type="binding site" evidence="6">
    <location>
        <position position="240"/>
    </location>
    <ligand>
        <name>a divalent metal cation</name>
        <dbReference type="ChEBI" id="CHEBI:60240"/>
        <label>1</label>
    </ligand>
</feature>
<keyword evidence="4 6" id="KW-0479">Metal-binding</keyword>
<evidence type="ECO:0000256" key="1">
    <source>
        <dbReference type="ARBA" id="ARBA00002521"/>
    </source>
</evidence>
<feature type="binding site" evidence="6">
    <location>
        <position position="240"/>
    </location>
    <ligand>
        <name>a divalent metal cation</name>
        <dbReference type="ChEBI" id="CHEBI:60240"/>
        <label>2</label>
        <note>catalytic</note>
    </ligand>
</feature>
<evidence type="ECO:0000313" key="9">
    <source>
        <dbReference type="EMBL" id="ABC81695.1"/>
    </source>
</evidence>
<dbReference type="GO" id="GO:0005829">
    <property type="term" value="C:cytosol"/>
    <property type="evidence" value="ECO:0007669"/>
    <property type="project" value="TreeGrafter"/>
</dbReference>
<sequence length="264" mass="27357">MYGTTRERAATRTPADVAGIRAAGRVVWEVLEALAAAAAPGATTADLDRLAAARTRELGAAPAFLGYHGYPATLCISVNDEVIHGIPSPDRVLEEGDLVGLDFGAVLDGWYADSARTVAVGRTSPDGERLLAVTRAALARGIAAALPGRHTGDVGAAVQRHVEAAGFSVVRDFVGHGIGRRLHEPPQVPNFGTPGTGALLRAGMVIAIEPMVNAGGREVETLDDGWTAVTRDGSRSAHFEHTVAITENGPEILTLPEGVPLEGA</sequence>
<comment type="function">
    <text evidence="1 6">Removes the N-terminal methionine from nascent proteins. The N-terminal methionine is often cleaved when the second residue in the primary sequence is small and uncharged (Met-Ala-, Cys, Gly, Pro, Ser, Thr, or Val). Requires deformylation of the N(alpha)-formylated initiator methionine before it can be hydrolyzed.</text>
</comment>
<dbReference type="InterPro" id="IPR036005">
    <property type="entry name" value="Creatinase/aminopeptidase-like"/>
</dbReference>
<dbReference type="OrthoDB" id="9802055at2"/>
<dbReference type="GO" id="GO:0004239">
    <property type="term" value="F:initiator methionyl aminopeptidase activity"/>
    <property type="evidence" value="ECO:0007669"/>
    <property type="project" value="UniProtKB-UniRule"/>
</dbReference>
<feature type="binding site" evidence="6">
    <location>
        <position position="102"/>
    </location>
    <ligand>
        <name>a divalent metal cation</name>
        <dbReference type="ChEBI" id="CHEBI:60240"/>
        <label>1</label>
    </ligand>
</feature>
<feature type="binding site" evidence="6">
    <location>
        <position position="176"/>
    </location>
    <ligand>
        <name>a divalent metal cation</name>
        <dbReference type="ChEBI" id="CHEBI:60240"/>
        <label>2</label>
        <note>catalytic</note>
    </ligand>
</feature>
<reference evidence="9 10" key="1">
    <citation type="submission" date="2006-01" db="EMBL/GenBank/DDBJ databases">
        <title>Complete sequence of Anaeromyxobacter dehalogenans 2CP-C.</title>
        <authorList>
            <consortium name="US DOE Joint Genome Institute"/>
            <person name="Copeland A."/>
            <person name="Lucas S."/>
            <person name="Lapidus A."/>
            <person name="Barry K."/>
            <person name="Detter J.C."/>
            <person name="Glavina T."/>
            <person name="Hammon N."/>
            <person name="Israni S."/>
            <person name="Pitluck S."/>
            <person name="Brettin T."/>
            <person name="Bruce D."/>
            <person name="Han C."/>
            <person name="Tapia R."/>
            <person name="Gilna P."/>
            <person name="Kiss H."/>
            <person name="Schmutz J."/>
            <person name="Larimer F."/>
            <person name="Land M."/>
            <person name="Kyrpides N."/>
            <person name="Anderson I."/>
            <person name="Sanford R.A."/>
            <person name="Ritalahti K.M."/>
            <person name="Thomas H.S."/>
            <person name="Kirby J.R."/>
            <person name="Zhulin I.B."/>
            <person name="Loeffler F.E."/>
            <person name="Richardson P."/>
        </authorList>
    </citation>
    <scope>NUCLEOTIDE SEQUENCE [LARGE SCALE GENOMIC DNA]</scope>
    <source>
        <strain evidence="9 10">2CP-C</strain>
    </source>
</reference>
<dbReference type="CDD" id="cd01086">
    <property type="entry name" value="MetAP1"/>
    <property type="match status" value="1"/>
</dbReference>
<dbReference type="STRING" id="290397.Adeh_1924"/>
<protein>
    <recommendedName>
        <fullName evidence="6 7">Methionine aminopeptidase</fullName>
        <shortName evidence="6">MAP</shortName>
        <shortName evidence="6">MetAP</shortName>
        <ecNumber evidence="6 7">3.4.11.18</ecNumber>
    </recommendedName>
    <alternativeName>
        <fullName evidence="6">Peptidase M</fullName>
    </alternativeName>
</protein>
<dbReference type="Pfam" id="PF00557">
    <property type="entry name" value="Peptidase_M24"/>
    <property type="match status" value="1"/>
</dbReference>
<dbReference type="SUPFAM" id="SSF55920">
    <property type="entry name" value="Creatinase/aminopeptidase"/>
    <property type="match status" value="1"/>
</dbReference>
<comment type="subunit">
    <text evidence="6">Monomer.</text>
</comment>
<name>Q2IJ61_ANADE</name>
<evidence type="ECO:0000256" key="4">
    <source>
        <dbReference type="ARBA" id="ARBA00022723"/>
    </source>
</evidence>
<feature type="binding site" evidence="6">
    <location>
        <position position="84"/>
    </location>
    <ligand>
        <name>substrate</name>
    </ligand>
</feature>
<dbReference type="InterPro" id="IPR000994">
    <property type="entry name" value="Pept_M24"/>
</dbReference>
<dbReference type="EC" id="3.4.11.18" evidence="6 7"/>
<gene>
    <name evidence="6" type="primary">map</name>
    <name evidence="9" type="ordered locus">Adeh_1924</name>
</gene>
<evidence type="ECO:0000256" key="3">
    <source>
        <dbReference type="ARBA" id="ARBA00022670"/>
    </source>
</evidence>
<keyword evidence="5 6" id="KW-0378">Hydrolase</keyword>
<dbReference type="PRINTS" id="PR00599">
    <property type="entry name" value="MAPEPTIDASE"/>
</dbReference>
<dbReference type="GO" id="GO:0006508">
    <property type="term" value="P:proteolysis"/>
    <property type="evidence" value="ECO:0007669"/>
    <property type="project" value="UniProtKB-KW"/>
</dbReference>
<evidence type="ECO:0000256" key="5">
    <source>
        <dbReference type="ARBA" id="ARBA00022801"/>
    </source>
</evidence>
<comment type="similarity">
    <text evidence="6">Belongs to the peptidase M24A family. Methionine aminopeptidase type 1 subfamily.</text>
</comment>
<dbReference type="PANTHER" id="PTHR43330:SF27">
    <property type="entry name" value="METHIONINE AMINOPEPTIDASE"/>
    <property type="match status" value="1"/>
</dbReference>
<dbReference type="AlphaFoldDB" id="Q2IJ61"/>
<dbReference type="PANTHER" id="PTHR43330">
    <property type="entry name" value="METHIONINE AMINOPEPTIDASE"/>
    <property type="match status" value="1"/>
</dbReference>
<evidence type="ECO:0000256" key="7">
    <source>
        <dbReference type="RuleBase" id="RU003653"/>
    </source>
</evidence>
<dbReference type="HAMAP" id="MF_01974">
    <property type="entry name" value="MetAP_1"/>
    <property type="match status" value="1"/>
</dbReference>
<dbReference type="Gene3D" id="3.90.230.10">
    <property type="entry name" value="Creatinase/methionine aminopeptidase superfamily"/>
    <property type="match status" value="1"/>
</dbReference>
<dbReference type="InterPro" id="IPR001714">
    <property type="entry name" value="Pept_M24_MAP"/>
</dbReference>
<dbReference type="Proteomes" id="UP000001935">
    <property type="component" value="Chromosome"/>
</dbReference>
<comment type="catalytic activity">
    <reaction evidence="6 7">
        <text>Release of N-terminal amino acids, preferentially methionine, from peptides and arylamides.</text>
        <dbReference type="EC" id="3.4.11.18"/>
    </reaction>
</comment>
<dbReference type="eggNOG" id="COG0024">
    <property type="taxonomic scope" value="Bacteria"/>
</dbReference>
<keyword evidence="2 6" id="KW-0031">Aminopeptidase</keyword>
<evidence type="ECO:0000313" key="10">
    <source>
        <dbReference type="Proteomes" id="UP000001935"/>
    </source>
</evidence>
<comment type="cofactor">
    <cofactor evidence="6">
        <name>Co(2+)</name>
        <dbReference type="ChEBI" id="CHEBI:48828"/>
    </cofactor>
    <cofactor evidence="6">
        <name>Zn(2+)</name>
        <dbReference type="ChEBI" id="CHEBI:29105"/>
    </cofactor>
    <cofactor evidence="6">
        <name>Mn(2+)</name>
        <dbReference type="ChEBI" id="CHEBI:29035"/>
    </cofactor>
    <cofactor evidence="6">
        <name>Fe(2+)</name>
        <dbReference type="ChEBI" id="CHEBI:29033"/>
    </cofactor>
    <text evidence="6">Binds 2 divalent metal cations per subunit. Has a high-affinity and a low affinity metal-binding site. The true nature of the physiological cofactor is under debate. The enzyme is active with cobalt, zinc, manganese or divalent iron ions. Most likely, methionine aminopeptidases function as mononuclear Fe(2+)-metalloproteases under physiological conditions, and the catalytically relevant metal-binding site has been assigned to the histidine-containing high-affinity site.</text>
</comment>
<evidence type="ECO:0000256" key="6">
    <source>
        <dbReference type="HAMAP-Rule" id="MF_01974"/>
    </source>
</evidence>
<dbReference type="EMBL" id="CP000251">
    <property type="protein sequence ID" value="ABC81695.1"/>
    <property type="molecule type" value="Genomic_DNA"/>
</dbReference>
<dbReference type="NCBIfam" id="TIGR00500">
    <property type="entry name" value="met_pdase_I"/>
    <property type="match status" value="1"/>
</dbReference>
<proteinExistence type="inferred from homology"/>
<dbReference type="GO" id="GO:0046872">
    <property type="term" value="F:metal ion binding"/>
    <property type="evidence" value="ECO:0007669"/>
    <property type="project" value="UniProtKB-UniRule"/>
</dbReference>
<dbReference type="HOGENOM" id="CLU_015857_0_1_7"/>
<organism evidence="9 10">
    <name type="scientific">Anaeromyxobacter dehalogenans (strain 2CP-C)</name>
    <dbReference type="NCBI Taxonomy" id="290397"/>
    <lineage>
        <taxon>Bacteria</taxon>
        <taxon>Pseudomonadati</taxon>
        <taxon>Myxococcota</taxon>
        <taxon>Myxococcia</taxon>
        <taxon>Myxococcales</taxon>
        <taxon>Cystobacterineae</taxon>
        <taxon>Anaeromyxobacteraceae</taxon>
        <taxon>Anaeromyxobacter</taxon>
    </lineage>
</organism>
<keyword evidence="3 6" id="KW-0645">Protease</keyword>
<dbReference type="InterPro" id="IPR002467">
    <property type="entry name" value="Pept_M24A_MAP1"/>
</dbReference>
<evidence type="ECO:0000256" key="2">
    <source>
        <dbReference type="ARBA" id="ARBA00022438"/>
    </source>
</evidence>
<feature type="domain" description="Peptidase M24" evidence="8">
    <location>
        <begin position="19"/>
        <end position="247"/>
    </location>
</feature>
<feature type="binding site" evidence="6">
    <location>
        <position position="209"/>
    </location>
    <ligand>
        <name>a divalent metal cation</name>
        <dbReference type="ChEBI" id="CHEBI:60240"/>
        <label>2</label>
        <note>catalytic</note>
    </ligand>
</feature>
<dbReference type="RefSeq" id="WP_011420978.1">
    <property type="nucleotide sequence ID" value="NC_007760.1"/>
</dbReference>
<dbReference type="GO" id="GO:0070006">
    <property type="term" value="F:metalloaminopeptidase activity"/>
    <property type="evidence" value="ECO:0007669"/>
    <property type="project" value="UniProtKB-UniRule"/>
</dbReference>